<reference evidence="1" key="1">
    <citation type="submission" date="2023-01" db="EMBL/GenBank/DDBJ databases">
        <title>Genomic dissection of endemic carbapenem resistance: metallo-beta-lactamase gene dissemination through clonal, plasmid and integron transfer pathways.</title>
        <authorList>
            <person name="Macesic N."/>
        </authorList>
    </citation>
    <scope>NUCLEOTIDE SEQUENCE</scope>
    <source>
        <strain evidence="2">CPO382</strain>
        <strain evidence="1">CPO573</strain>
    </source>
</reference>
<dbReference type="Proteomes" id="UP001173597">
    <property type="component" value="Unassembled WGS sequence"/>
</dbReference>
<dbReference type="EMBL" id="JARTLO010000020">
    <property type="protein sequence ID" value="MDK4767462.1"/>
    <property type="molecule type" value="Genomic_DNA"/>
</dbReference>
<proteinExistence type="predicted"/>
<gene>
    <name evidence="1" type="ORF">P9854_16845</name>
    <name evidence="2" type="ORF">P9921_17205</name>
</gene>
<sequence length="198" mass="22300">MAAGLLIYRVKRRLLVHWLNFKRYKSDVARQAVPPHLNAAEFARHYADKPQTDTEEYLSLSGEMCWDAVVLCAHRSGALSKAKYKQLWQTVFDKQYKHFVSPDDTEIRTMADMLRAPQGCFIGIFSLRDAAAPRLLHAMIGTGAGFAAGNKNLCIGVGGAVGWENLNLARDLRWQPEGGFLRQGDNEVLRIFYRAFPA</sequence>
<accession>A0AAW6X805</accession>
<dbReference type="EMBL" id="JARTOI010000032">
    <property type="protein sequence ID" value="MDK5172204.1"/>
    <property type="molecule type" value="Genomic_DNA"/>
</dbReference>
<evidence type="ECO:0000313" key="2">
    <source>
        <dbReference type="EMBL" id="MDK5172204.1"/>
    </source>
</evidence>
<evidence type="ECO:0000313" key="4">
    <source>
        <dbReference type="Proteomes" id="UP001174748"/>
    </source>
</evidence>
<evidence type="ECO:0000313" key="1">
    <source>
        <dbReference type="EMBL" id="MDK4767462.1"/>
    </source>
</evidence>
<dbReference type="Proteomes" id="UP001174748">
    <property type="component" value="Unassembled WGS sequence"/>
</dbReference>
<dbReference type="RefSeq" id="WP_217354304.1">
    <property type="nucleotide sequence ID" value="NZ_CP115009.1"/>
</dbReference>
<keyword evidence="4" id="KW-1185">Reference proteome</keyword>
<evidence type="ECO:0000313" key="3">
    <source>
        <dbReference type="Proteomes" id="UP001173597"/>
    </source>
</evidence>
<comment type="caution">
    <text evidence="1">The sequence shown here is derived from an EMBL/GenBank/DDBJ whole genome shotgun (WGS) entry which is preliminary data.</text>
</comment>
<protein>
    <submittedName>
        <fullName evidence="1">Uncharacterized protein</fullName>
    </submittedName>
</protein>
<dbReference type="AlphaFoldDB" id="A0AAW6X805"/>
<organism evidence="1 3">
    <name type="scientific">Serratia nevei</name>
    <dbReference type="NCBI Taxonomy" id="2703794"/>
    <lineage>
        <taxon>Bacteria</taxon>
        <taxon>Pseudomonadati</taxon>
        <taxon>Pseudomonadota</taxon>
        <taxon>Gammaproteobacteria</taxon>
        <taxon>Enterobacterales</taxon>
        <taxon>Yersiniaceae</taxon>
        <taxon>Serratia</taxon>
    </lineage>
</organism>
<name>A0AAW6X805_9GAMM</name>